<evidence type="ECO:0000313" key="2">
    <source>
        <dbReference type="EMBL" id="WVN87887.1"/>
    </source>
</evidence>
<proteinExistence type="predicted"/>
<accession>A0A1E3IPM1</accession>
<dbReference type="VEuPathDB" id="FungiDB:L203_01641"/>
<evidence type="ECO:0000313" key="3">
    <source>
        <dbReference type="Proteomes" id="UP000094043"/>
    </source>
</evidence>
<dbReference type="KEGG" id="cdep:91087295"/>
<dbReference type="AlphaFoldDB" id="A0A1E3IPM1"/>
<dbReference type="RefSeq" id="XP_066068587.1">
    <property type="nucleotide sequence ID" value="XM_066212490.1"/>
</dbReference>
<dbReference type="Proteomes" id="UP000094043">
    <property type="component" value="Chromosome 3"/>
</dbReference>
<dbReference type="GeneID" id="91087295"/>
<reference evidence="2" key="3">
    <citation type="submission" date="2024-01" db="EMBL/GenBank/DDBJ databases">
        <authorList>
            <person name="Coelho M.A."/>
            <person name="David-Palma M."/>
            <person name="Shea T."/>
            <person name="Sun S."/>
            <person name="Cuomo C.A."/>
            <person name="Heitman J."/>
        </authorList>
    </citation>
    <scope>NUCLEOTIDE SEQUENCE</scope>
    <source>
        <strain evidence="2">CBS 7841</strain>
    </source>
</reference>
<reference evidence="2" key="2">
    <citation type="journal article" date="2022" name="Elife">
        <title>Obligate sexual reproduction of a homothallic fungus closely related to the Cryptococcus pathogenic species complex.</title>
        <authorList>
            <person name="Passer A.R."/>
            <person name="Clancey S.A."/>
            <person name="Shea T."/>
            <person name="David-Palma M."/>
            <person name="Averette A.F."/>
            <person name="Boekhout T."/>
            <person name="Porcel B.M."/>
            <person name="Nowrousian M."/>
            <person name="Cuomo C.A."/>
            <person name="Sun S."/>
            <person name="Heitman J."/>
            <person name="Coelho M.A."/>
        </authorList>
    </citation>
    <scope>NUCLEOTIDE SEQUENCE</scope>
    <source>
        <strain evidence="2">CBS 7841</strain>
    </source>
</reference>
<protein>
    <submittedName>
        <fullName evidence="2">Uncharacterized protein</fullName>
    </submittedName>
</protein>
<name>A0A1E3IPM1_9TREE</name>
<gene>
    <name evidence="2" type="ORF">L203_103084</name>
</gene>
<dbReference type="EMBL" id="CP143786">
    <property type="protein sequence ID" value="WVN87887.1"/>
    <property type="molecule type" value="Genomic_DNA"/>
</dbReference>
<dbReference type="OrthoDB" id="2573557at2759"/>
<keyword evidence="3" id="KW-1185">Reference proteome</keyword>
<reference evidence="2" key="1">
    <citation type="submission" date="2016-06" db="EMBL/GenBank/DDBJ databases">
        <authorList>
            <person name="Cuomo C."/>
            <person name="Litvintseva A."/>
            <person name="Heitman J."/>
            <person name="Chen Y."/>
            <person name="Sun S."/>
            <person name="Springer D."/>
            <person name="Dromer F."/>
            <person name="Young S."/>
            <person name="Zeng Q."/>
            <person name="Chapman S."/>
            <person name="Gujja S."/>
            <person name="Saif S."/>
            <person name="Birren B."/>
        </authorList>
    </citation>
    <scope>NUCLEOTIDE SEQUENCE</scope>
    <source>
        <strain evidence="2">CBS 7841</strain>
    </source>
</reference>
<sequence>METRQTVQTRRRPRRPQDNPIVSTRFGLKDCSQPTSYIPSDHGSPSSLTLLQGGRLPIKPDDTPLHLRNLENRWKTRRRKVLEDVSNQASTCASTSSDLPISYLAFGGKRRLDKTQTIFQNDTKSSKPNILLEDTHNAKTQVAQIWNQTVSCFPVLRGLPLTPPDSPSIKGQQLQKAPYSAFQDQAMVLPSHQDLRAAAVPKIVPKMSSTFKSSYAPVKAYPLPPTPHPVPLGAGGGNTIHVSPSPSLEMILNLARSKQIRIQKGGRQMVFLNSKPIKGWIMQKRLNVLEKEGWALEDVKDWELIENYVQRFKRQTPQAKIYHALGNITITCSTPPDVVISFRLPSKINYEGSLSLQCTVKIRMVYSRLAQELRIDTSSVEYSSKVANPKSLEKLKTKRIIPLLNDGNVNSEHEQGRTKDWKQEEVEALKRLWETMPEWSKWNG</sequence>
<evidence type="ECO:0000256" key="1">
    <source>
        <dbReference type="SAM" id="MobiDB-lite"/>
    </source>
</evidence>
<feature type="region of interest" description="Disordered" evidence="1">
    <location>
        <begin position="1"/>
        <end position="21"/>
    </location>
</feature>
<organism evidence="2 3">
    <name type="scientific">Cryptococcus depauperatus CBS 7841</name>
    <dbReference type="NCBI Taxonomy" id="1295531"/>
    <lineage>
        <taxon>Eukaryota</taxon>
        <taxon>Fungi</taxon>
        <taxon>Dikarya</taxon>
        <taxon>Basidiomycota</taxon>
        <taxon>Agaricomycotina</taxon>
        <taxon>Tremellomycetes</taxon>
        <taxon>Tremellales</taxon>
        <taxon>Cryptococcaceae</taxon>
        <taxon>Cryptococcus</taxon>
    </lineage>
</organism>